<dbReference type="InterPro" id="IPR029044">
    <property type="entry name" value="Nucleotide-diphossugar_trans"/>
</dbReference>
<dbReference type="Gene3D" id="3.90.550.10">
    <property type="entry name" value="Spore Coat Polysaccharide Biosynthesis Protein SpsA, Chain A"/>
    <property type="match status" value="1"/>
</dbReference>
<dbReference type="PANTHER" id="PTHR43685:SF2">
    <property type="entry name" value="GLYCOSYLTRANSFERASE 2-LIKE DOMAIN-CONTAINING PROTEIN"/>
    <property type="match status" value="1"/>
</dbReference>
<evidence type="ECO:0000313" key="3">
    <source>
        <dbReference type="Proteomes" id="UP000274046"/>
    </source>
</evidence>
<dbReference type="OrthoDB" id="1351873at2"/>
<keyword evidence="3" id="KW-1185">Reference proteome</keyword>
<dbReference type="Pfam" id="PF00535">
    <property type="entry name" value="Glycos_transf_2"/>
    <property type="match status" value="1"/>
</dbReference>
<sequence>MGIKKLIAVIVLYKSSLENSESFKTLKNSLIDFEDELTLVVYNNSPDYWTYNGKAHKRVDIKYIEDNTNSGVGRAYNEAFKIATVLEKDYIILLDQDTTISIDFFDLFLKILNNQQNVKVSLYSPLITNGKKLISPSKFVLFSSQELHYKPNGVVPLKGLAVINSGLIISTSLFKEVGGYNEKIKLDFSDFDFLKRCLAFTQDIFILNTAFHHSLSSEEAVSKQSAVTRFDYYLEGAKHYKKNSAVALGLYTWIFLRSIKLNMKYKTFIFTKKTILSLTKIA</sequence>
<organism evidence="2 3">
    <name type="scientific">Pedobacter jejuensis</name>
    <dbReference type="NCBI Taxonomy" id="1268550"/>
    <lineage>
        <taxon>Bacteria</taxon>
        <taxon>Pseudomonadati</taxon>
        <taxon>Bacteroidota</taxon>
        <taxon>Sphingobacteriia</taxon>
        <taxon>Sphingobacteriales</taxon>
        <taxon>Sphingobacteriaceae</taxon>
        <taxon>Pedobacter</taxon>
    </lineage>
</organism>
<comment type="caution">
    <text evidence="2">The sequence shown here is derived from an EMBL/GenBank/DDBJ whole genome shotgun (WGS) entry which is preliminary data.</text>
</comment>
<dbReference type="SUPFAM" id="SSF53448">
    <property type="entry name" value="Nucleotide-diphospho-sugar transferases"/>
    <property type="match status" value="1"/>
</dbReference>
<evidence type="ECO:0000313" key="2">
    <source>
        <dbReference type="EMBL" id="RNL56907.1"/>
    </source>
</evidence>
<dbReference type="PANTHER" id="PTHR43685">
    <property type="entry name" value="GLYCOSYLTRANSFERASE"/>
    <property type="match status" value="1"/>
</dbReference>
<feature type="domain" description="Glycosyltransferase 2-like" evidence="1">
    <location>
        <begin position="23"/>
        <end position="122"/>
    </location>
</feature>
<evidence type="ECO:0000259" key="1">
    <source>
        <dbReference type="Pfam" id="PF00535"/>
    </source>
</evidence>
<dbReference type="InterPro" id="IPR001173">
    <property type="entry name" value="Glyco_trans_2-like"/>
</dbReference>
<dbReference type="AlphaFoldDB" id="A0A3N0C3I2"/>
<dbReference type="RefSeq" id="WP_123203889.1">
    <property type="nucleotide sequence ID" value="NZ_RBEE01000001.1"/>
</dbReference>
<name>A0A3N0C3I2_9SPHI</name>
<accession>A0A3N0C3I2</accession>
<keyword evidence="2" id="KW-0808">Transferase</keyword>
<dbReference type="EMBL" id="RBEE01000001">
    <property type="protein sequence ID" value="RNL56907.1"/>
    <property type="molecule type" value="Genomic_DNA"/>
</dbReference>
<protein>
    <submittedName>
        <fullName evidence="2">Glycosyltransferase</fullName>
    </submittedName>
</protein>
<gene>
    <name evidence="2" type="ORF">D7004_00380</name>
</gene>
<proteinExistence type="predicted"/>
<dbReference type="InterPro" id="IPR050834">
    <property type="entry name" value="Glycosyltransf_2"/>
</dbReference>
<reference evidence="2 3" key="1">
    <citation type="submission" date="2018-10" db="EMBL/GenBank/DDBJ databases">
        <title>Genome sequencing of Pedobacter jejuensis TNB23.</title>
        <authorList>
            <person name="Cho Y.-J."/>
            <person name="Cho A."/>
            <person name="Kim O.-S."/>
        </authorList>
    </citation>
    <scope>NUCLEOTIDE SEQUENCE [LARGE SCALE GENOMIC DNA]</scope>
    <source>
        <strain evidence="2 3">TNB23</strain>
    </source>
</reference>
<dbReference type="GO" id="GO:0016740">
    <property type="term" value="F:transferase activity"/>
    <property type="evidence" value="ECO:0007669"/>
    <property type="project" value="UniProtKB-KW"/>
</dbReference>
<dbReference type="Proteomes" id="UP000274046">
    <property type="component" value="Unassembled WGS sequence"/>
</dbReference>